<evidence type="ECO:0000313" key="11">
    <source>
        <dbReference type="Proteomes" id="UP001595748"/>
    </source>
</evidence>
<organism evidence="10 11">
    <name type="scientific">Deinococcus antarcticus</name>
    <dbReference type="NCBI Taxonomy" id="1298767"/>
    <lineage>
        <taxon>Bacteria</taxon>
        <taxon>Thermotogati</taxon>
        <taxon>Deinococcota</taxon>
        <taxon>Deinococci</taxon>
        <taxon>Deinococcales</taxon>
        <taxon>Deinococcaceae</taxon>
        <taxon>Deinococcus</taxon>
    </lineage>
</organism>
<evidence type="ECO:0000256" key="4">
    <source>
        <dbReference type="ARBA" id="ARBA00022475"/>
    </source>
</evidence>
<feature type="transmembrane region" description="Helical" evidence="8">
    <location>
        <begin position="307"/>
        <end position="330"/>
    </location>
</feature>
<keyword evidence="11" id="KW-1185">Reference proteome</keyword>
<feature type="transmembrane region" description="Helical" evidence="8">
    <location>
        <begin position="54"/>
        <end position="76"/>
    </location>
</feature>
<name>A0ABV8ADZ9_9DEIO</name>
<evidence type="ECO:0000256" key="8">
    <source>
        <dbReference type="SAM" id="Phobius"/>
    </source>
</evidence>
<feature type="transmembrane region" description="Helical" evidence="8">
    <location>
        <begin position="342"/>
        <end position="360"/>
    </location>
</feature>
<sequence>MTTPPMTAPPVTAPRRVSPLLFAALGTLVFLNVYAPQSLLPVLAQEFHAGAAEVGGVIGATMLSMALASPLVGVLADAVGRRKTVIWAFALLVLPAVLAVLAHSLPALNVVRFLQGLLIPGVMVSLNAFIAEELPVLERSRALTAYVTGTVLGGFLERFLSGIVANWAGWHAAFWLLAGTSLAGFVLARFLPLETKFRPHRDPRSVLHSLGLHLRNPALLATCGVGFLILFTLVGVFNTLTLRLADAPYGLNSAQTGFIFAVYLLGVVITPIAGPFLAARGPLVTLLSAVACSLAGLLVTLSSPLPLLIAGVAAAACGVFLSQSAALAAVQRSVTQARSLATGLYHLAYYGGAAVSSVIAGHVFEAAGWRGVVPLVMTSMGLAALIGLLGWRGWKARG</sequence>
<dbReference type="PROSITE" id="PS50850">
    <property type="entry name" value="MFS"/>
    <property type="match status" value="1"/>
</dbReference>
<dbReference type="PANTHER" id="PTHR43271">
    <property type="entry name" value="BLL2771 PROTEIN"/>
    <property type="match status" value="1"/>
</dbReference>
<dbReference type="Pfam" id="PF07690">
    <property type="entry name" value="MFS_1"/>
    <property type="match status" value="1"/>
</dbReference>
<evidence type="ECO:0000313" key="10">
    <source>
        <dbReference type="EMBL" id="MFC3862826.1"/>
    </source>
</evidence>
<gene>
    <name evidence="10" type="ORF">ACFOPQ_18845</name>
</gene>
<evidence type="ECO:0000256" key="5">
    <source>
        <dbReference type="ARBA" id="ARBA00022692"/>
    </source>
</evidence>
<dbReference type="RefSeq" id="WP_380080762.1">
    <property type="nucleotide sequence ID" value="NZ_JBHRZF010000216.1"/>
</dbReference>
<keyword evidence="6 8" id="KW-1133">Transmembrane helix</keyword>
<feature type="transmembrane region" description="Helical" evidence="8">
    <location>
        <begin position="372"/>
        <end position="391"/>
    </location>
</feature>
<dbReference type="Gene3D" id="1.20.1250.20">
    <property type="entry name" value="MFS general substrate transporter like domains"/>
    <property type="match status" value="1"/>
</dbReference>
<keyword evidence="3" id="KW-0813">Transport</keyword>
<evidence type="ECO:0000256" key="7">
    <source>
        <dbReference type="ARBA" id="ARBA00023136"/>
    </source>
</evidence>
<evidence type="ECO:0000256" key="2">
    <source>
        <dbReference type="ARBA" id="ARBA00008335"/>
    </source>
</evidence>
<comment type="caution">
    <text evidence="10">The sequence shown here is derived from an EMBL/GenBank/DDBJ whole genome shotgun (WGS) entry which is preliminary data.</text>
</comment>
<evidence type="ECO:0000256" key="3">
    <source>
        <dbReference type="ARBA" id="ARBA00022448"/>
    </source>
</evidence>
<feature type="transmembrane region" description="Helical" evidence="8">
    <location>
        <begin position="111"/>
        <end position="131"/>
    </location>
</feature>
<dbReference type="EMBL" id="JBHRZF010000216">
    <property type="protein sequence ID" value="MFC3862826.1"/>
    <property type="molecule type" value="Genomic_DNA"/>
</dbReference>
<feature type="transmembrane region" description="Helical" evidence="8">
    <location>
        <begin position="85"/>
        <end position="105"/>
    </location>
</feature>
<dbReference type="PROSITE" id="PS00216">
    <property type="entry name" value="SUGAR_TRANSPORT_1"/>
    <property type="match status" value="1"/>
</dbReference>
<dbReference type="InterPro" id="IPR005829">
    <property type="entry name" value="Sugar_transporter_CS"/>
</dbReference>
<feature type="domain" description="Major facilitator superfamily (MFS) profile" evidence="9">
    <location>
        <begin position="18"/>
        <end position="398"/>
    </location>
</feature>
<dbReference type="SUPFAM" id="SSF103473">
    <property type="entry name" value="MFS general substrate transporter"/>
    <property type="match status" value="1"/>
</dbReference>
<dbReference type="CDD" id="cd17324">
    <property type="entry name" value="MFS_NepI_like"/>
    <property type="match status" value="1"/>
</dbReference>
<protein>
    <submittedName>
        <fullName evidence="10">MFS transporter</fullName>
    </submittedName>
</protein>
<comment type="subcellular location">
    <subcellularLocation>
        <location evidence="1">Cell membrane</location>
        <topology evidence="1">Multi-pass membrane protein</topology>
    </subcellularLocation>
</comment>
<evidence type="ECO:0000259" key="9">
    <source>
        <dbReference type="PROSITE" id="PS50850"/>
    </source>
</evidence>
<dbReference type="InterPro" id="IPR020846">
    <property type="entry name" value="MFS_dom"/>
</dbReference>
<dbReference type="PANTHER" id="PTHR43271:SF2">
    <property type="entry name" value="BLL2771 PROTEIN"/>
    <property type="match status" value="1"/>
</dbReference>
<comment type="similarity">
    <text evidence="2">Belongs to the major facilitator superfamily.</text>
</comment>
<feature type="transmembrane region" description="Helical" evidence="8">
    <location>
        <begin position="172"/>
        <end position="191"/>
    </location>
</feature>
<reference evidence="11" key="1">
    <citation type="journal article" date="2019" name="Int. J. Syst. Evol. Microbiol.">
        <title>The Global Catalogue of Microorganisms (GCM) 10K type strain sequencing project: providing services to taxonomists for standard genome sequencing and annotation.</title>
        <authorList>
            <consortium name="The Broad Institute Genomics Platform"/>
            <consortium name="The Broad Institute Genome Sequencing Center for Infectious Disease"/>
            <person name="Wu L."/>
            <person name="Ma J."/>
        </authorList>
    </citation>
    <scope>NUCLEOTIDE SEQUENCE [LARGE SCALE GENOMIC DNA]</scope>
    <source>
        <strain evidence="11">CCTCC AB 2013263</strain>
    </source>
</reference>
<evidence type="ECO:0000256" key="6">
    <source>
        <dbReference type="ARBA" id="ARBA00022989"/>
    </source>
</evidence>
<keyword evidence="7 8" id="KW-0472">Membrane</keyword>
<feature type="transmembrane region" description="Helical" evidence="8">
    <location>
        <begin position="143"/>
        <end position="160"/>
    </location>
</feature>
<feature type="transmembrane region" description="Helical" evidence="8">
    <location>
        <begin position="218"/>
        <end position="237"/>
    </location>
</feature>
<evidence type="ECO:0000256" key="1">
    <source>
        <dbReference type="ARBA" id="ARBA00004651"/>
    </source>
</evidence>
<dbReference type="Proteomes" id="UP001595748">
    <property type="component" value="Unassembled WGS sequence"/>
</dbReference>
<accession>A0ABV8ADZ9</accession>
<dbReference type="InterPro" id="IPR036259">
    <property type="entry name" value="MFS_trans_sf"/>
</dbReference>
<feature type="transmembrane region" description="Helical" evidence="8">
    <location>
        <begin position="283"/>
        <end position="301"/>
    </location>
</feature>
<keyword evidence="5 8" id="KW-0812">Transmembrane</keyword>
<feature type="transmembrane region" description="Helical" evidence="8">
    <location>
        <begin position="257"/>
        <end position="276"/>
    </location>
</feature>
<keyword evidence="4" id="KW-1003">Cell membrane</keyword>
<dbReference type="InterPro" id="IPR011701">
    <property type="entry name" value="MFS"/>
</dbReference>
<proteinExistence type="inferred from homology"/>